<dbReference type="GO" id="GO:0005509">
    <property type="term" value="F:calcium ion binding"/>
    <property type="evidence" value="ECO:0007669"/>
    <property type="project" value="InterPro"/>
</dbReference>
<dbReference type="PANTHER" id="PTHR10697:SF1">
    <property type="entry name" value="MAMMALIAN EPENDYMIN-RELATED PROTEIN 1"/>
    <property type="match status" value="1"/>
</dbReference>
<organism evidence="1">
    <name type="scientific">Magallana gigas</name>
    <name type="common">Pacific oyster</name>
    <name type="synonym">Crassostrea gigas</name>
    <dbReference type="NCBI Taxonomy" id="29159"/>
    <lineage>
        <taxon>Eukaryota</taxon>
        <taxon>Metazoa</taxon>
        <taxon>Spiralia</taxon>
        <taxon>Lophotrochozoa</taxon>
        <taxon>Mollusca</taxon>
        <taxon>Bivalvia</taxon>
        <taxon>Autobranchia</taxon>
        <taxon>Pteriomorphia</taxon>
        <taxon>Ostreida</taxon>
        <taxon>Ostreoidea</taxon>
        <taxon>Ostreidae</taxon>
        <taxon>Magallana</taxon>
    </lineage>
</organism>
<protein>
    <recommendedName>
        <fullName evidence="2">Mammalian ependymin-related protein 1</fullName>
    </recommendedName>
</protein>
<dbReference type="Pfam" id="PF00811">
    <property type="entry name" value="Ependymin"/>
    <property type="match status" value="1"/>
</dbReference>
<proteinExistence type="predicted"/>
<accession>K1QPJ5</accession>
<evidence type="ECO:0008006" key="2">
    <source>
        <dbReference type="Google" id="ProtNLM"/>
    </source>
</evidence>
<dbReference type="InParanoid" id="K1QPJ5"/>
<gene>
    <name evidence="1" type="ORF">CGI_10013291</name>
</gene>
<dbReference type="InterPro" id="IPR001299">
    <property type="entry name" value="Ependymin"/>
</dbReference>
<name>K1QPJ5_MAGGI</name>
<dbReference type="GO" id="GO:0005764">
    <property type="term" value="C:lysosome"/>
    <property type="evidence" value="ECO:0007669"/>
    <property type="project" value="TreeGrafter"/>
</dbReference>
<dbReference type="PANTHER" id="PTHR10697">
    <property type="entry name" value="MAMMALIAN EPENDYMIN-RELATED PROTEIN 1"/>
    <property type="match status" value="1"/>
</dbReference>
<dbReference type="GO" id="GO:0005576">
    <property type="term" value="C:extracellular region"/>
    <property type="evidence" value="ECO:0007669"/>
    <property type="project" value="InterPro"/>
</dbReference>
<sequence>MYGLVALLVVIGAAVAQVDPQQKFLERRRLVYDATNRRERRLEEIEIGSDKSYYDQLILWNENKMYQVDLKTRKCNVTVPYRPFFQRGTFPGEKFDYEGVIGGAGLPNEHVTIQQFSMNTTGEYRASIVSSPDCVPITNIHITTKYGFEQSKSTLLGITYSVAGYLTMQGTEEKEGSKLSRRVATKLSTMN</sequence>
<evidence type="ECO:0000313" key="1">
    <source>
        <dbReference type="EMBL" id="EKC23411.1"/>
    </source>
</evidence>
<dbReference type="AlphaFoldDB" id="K1QPJ5"/>
<dbReference type="GO" id="GO:0007160">
    <property type="term" value="P:cell-matrix adhesion"/>
    <property type="evidence" value="ECO:0007669"/>
    <property type="project" value="InterPro"/>
</dbReference>
<reference evidence="1" key="1">
    <citation type="journal article" date="2012" name="Nature">
        <title>The oyster genome reveals stress adaptation and complexity of shell formation.</title>
        <authorList>
            <person name="Zhang G."/>
            <person name="Fang X."/>
            <person name="Guo X."/>
            <person name="Li L."/>
            <person name="Luo R."/>
            <person name="Xu F."/>
            <person name="Yang P."/>
            <person name="Zhang L."/>
            <person name="Wang X."/>
            <person name="Qi H."/>
            <person name="Xiong Z."/>
            <person name="Que H."/>
            <person name="Xie Y."/>
            <person name="Holland P.W."/>
            <person name="Paps J."/>
            <person name="Zhu Y."/>
            <person name="Wu F."/>
            <person name="Chen Y."/>
            <person name="Wang J."/>
            <person name="Peng C."/>
            <person name="Meng J."/>
            <person name="Yang L."/>
            <person name="Liu J."/>
            <person name="Wen B."/>
            <person name="Zhang N."/>
            <person name="Huang Z."/>
            <person name="Zhu Q."/>
            <person name="Feng Y."/>
            <person name="Mount A."/>
            <person name="Hedgecock D."/>
            <person name="Xu Z."/>
            <person name="Liu Y."/>
            <person name="Domazet-Loso T."/>
            <person name="Du Y."/>
            <person name="Sun X."/>
            <person name="Zhang S."/>
            <person name="Liu B."/>
            <person name="Cheng P."/>
            <person name="Jiang X."/>
            <person name="Li J."/>
            <person name="Fan D."/>
            <person name="Wang W."/>
            <person name="Fu W."/>
            <person name="Wang T."/>
            <person name="Wang B."/>
            <person name="Zhang J."/>
            <person name="Peng Z."/>
            <person name="Li Y."/>
            <person name="Li N."/>
            <person name="Wang J."/>
            <person name="Chen M."/>
            <person name="He Y."/>
            <person name="Tan F."/>
            <person name="Song X."/>
            <person name="Zheng Q."/>
            <person name="Huang R."/>
            <person name="Yang H."/>
            <person name="Du X."/>
            <person name="Chen L."/>
            <person name="Yang M."/>
            <person name="Gaffney P.M."/>
            <person name="Wang S."/>
            <person name="Luo L."/>
            <person name="She Z."/>
            <person name="Ming Y."/>
            <person name="Huang W."/>
            <person name="Zhang S."/>
            <person name="Huang B."/>
            <person name="Zhang Y."/>
            <person name="Qu T."/>
            <person name="Ni P."/>
            <person name="Miao G."/>
            <person name="Wang J."/>
            <person name="Wang Q."/>
            <person name="Steinberg C.E."/>
            <person name="Wang H."/>
            <person name="Li N."/>
            <person name="Qian L."/>
            <person name="Zhang G."/>
            <person name="Li Y."/>
            <person name="Yang H."/>
            <person name="Liu X."/>
            <person name="Wang J."/>
            <person name="Yin Y."/>
            <person name="Wang J."/>
        </authorList>
    </citation>
    <scope>NUCLEOTIDE SEQUENCE [LARGE SCALE GENOMIC DNA]</scope>
    <source>
        <strain evidence="1">05x7-T-G4-1.051#20</strain>
    </source>
</reference>
<dbReference type="EMBL" id="JH818700">
    <property type="protein sequence ID" value="EKC23411.1"/>
    <property type="molecule type" value="Genomic_DNA"/>
</dbReference>
<dbReference type="HOGENOM" id="CLU_1422740_0_0_1"/>